<organism evidence="1 2">
    <name type="scientific">Tetrapyrgos nigripes</name>
    <dbReference type="NCBI Taxonomy" id="182062"/>
    <lineage>
        <taxon>Eukaryota</taxon>
        <taxon>Fungi</taxon>
        <taxon>Dikarya</taxon>
        <taxon>Basidiomycota</taxon>
        <taxon>Agaricomycotina</taxon>
        <taxon>Agaricomycetes</taxon>
        <taxon>Agaricomycetidae</taxon>
        <taxon>Agaricales</taxon>
        <taxon>Marasmiineae</taxon>
        <taxon>Marasmiaceae</taxon>
        <taxon>Tetrapyrgos</taxon>
    </lineage>
</organism>
<sequence>MCIEDLETPISSAAFNRRDDIIQAQVGREIGSKGNTLRAEAEAHLEIILDCGFWQHLSMVIEDTEPIAYATNICQSDHAHPDVVLLAFVGMFLYFRNLPSERSNLSKEMTKHLECCWKGFDQELMVTALILNPYEQLERFGPKAEVDILQLDQLVVSQEAEDEILDDGALEGSRDEHER</sequence>
<dbReference type="InterPro" id="IPR012337">
    <property type="entry name" value="RNaseH-like_sf"/>
</dbReference>
<name>A0A8H5D7H3_9AGAR</name>
<proteinExistence type="predicted"/>
<accession>A0A8H5D7H3</accession>
<dbReference type="Proteomes" id="UP000559256">
    <property type="component" value="Unassembled WGS sequence"/>
</dbReference>
<reference evidence="1 2" key="1">
    <citation type="journal article" date="2020" name="ISME J.">
        <title>Uncovering the hidden diversity of litter-decomposition mechanisms in mushroom-forming fungi.</title>
        <authorList>
            <person name="Floudas D."/>
            <person name="Bentzer J."/>
            <person name="Ahren D."/>
            <person name="Johansson T."/>
            <person name="Persson P."/>
            <person name="Tunlid A."/>
        </authorList>
    </citation>
    <scope>NUCLEOTIDE SEQUENCE [LARGE SCALE GENOMIC DNA]</scope>
    <source>
        <strain evidence="1 2">CBS 291.85</strain>
    </source>
</reference>
<keyword evidence="2" id="KW-1185">Reference proteome</keyword>
<comment type="caution">
    <text evidence="1">The sequence shown here is derived from an EMBL/GenBank/DDBJ whole genome shotgun (WGS) entry which is preliminary data.</text>
</comment>
<protein>
    <submittedName>
        <fullName evidence="1">Uncharacterized protein</fullName>
    </submittedName>
</protein>
<evidence type="ECO:0000313" key="2">
    <source>
        <dbReference type="Proteomes" id="UP000559256"/>
    </source>
</evidence>
<dbReference type="EMBL" id="JAACJM010000058">
    <property type="protein sequence ID" value="KAF5354579.1"/>
    <property type="molecule type" value="Genomic_DNA"/>
</dbReference>
<dbReference type="SUPFAM" id="SSF53098">
    <property type="entry name" value="Ribonuclease H-like"/>
    <property type="match status" value="1"/>
</dbReference>
<gene>
    <name evidence="1" type="ORF">D9758_011232</name>
</gene>
<dbReference type="AlphaFoldDB" id="A0A8H5D7H3"/>
<evidence type="ECO:0000313" key="1">
    <source>
        <dbReference type="EMBL" id="KAF5354579.1"/>
    </source>
</evidence>
<dbReference type="OrthoDB" id="3051252at2759"/>